<name>A0A498BXF0_9MICO</name>
<evidence type="ECO:0000256" key="1">
    <source>
        <dbReference type="SAM" id="Phobius"/>
    </source>
</evidence>
<evidence type="ECO:0000313" key="4">
    <source>
        <dbReference type="Proteomes" id="UP000273158"/>
    </source>
</evidence>
<dbReference type="InterPro" id="IPR036514">
    <property type="entry name" value="SGNH_hydro_sf"/>
</dbReference>
<protein>
    <submittedName>
        <fullName evidence="3">Lysophospholipase L1-like esterase</fullName>
    </submittedName>
</protein>
<keyword evidence="1" id="KW-0472">Membrane</keyword>
<evidence type="ECO:0000259" key="2">
    <source>
        <dbReference type="Pfam" id="PF13472"/>
    </source>
</evidence>
<keyword evidence="1" id="KW-0812">Transmembrane</keyword>
<comment type="caution">
    <text evidence="3">The sequence shown here is derived from an EMBL/GenBank/DDBJ whole genome shotgun (WGS) entry which is preliminary data.</text>
</comment>
<gene>
    <name evidence="3" type="ORF">C7474_2188</name>
</gene>
<dbReference type="InterPro" id="IPR013830">
    <property type="entry name" value="SGNH_hydro"/>
</dbReference>
<dbReference type="EMBL" id="RCDB01000003">
    <property type="protein sequence ID" value="RLK47597.1"/>
    <property type="molecule type" value="Genomic_DNA"/>
</dbReference>
<dbReference type="Pfam" id="PF13472">
    <property type="entry name" value="Lipase_GDSL_2"/>
    <property type="match status" value="1"/>
</dbReference>
<dbReference type="AlphaFoldDB" id="A0A498BXF0"/>
<dbReference type="Gene3D" id="3.40.50.1110">
    <property type="entry name" value="SGNH hydrolase"/>
    <property type="match status" value="1"/>
</dbReference>
<keyword evidence="4" id="KW-1185">Reference proteome</keyword>
<feature type="transmembrane region" description="Helical" evidence="1">
    <location>
        <begin position="12"/>
        <end position="32"/>
    </location>
</feature>
<feature type="domain" description="SGNH hydrolase-type esterase" evidence="2">
    <location>
        <begin position="68"/>
        <end position="237"/>
    </location>
</feature>
<keyword evidence="1" id="KW-1133">Transmembrane helix</keyword>
<dbReference type="OrthoDB" id="8215557at2"/>
<proteinExistence type="predicted"/>
<dbReference type="SUPFAM" id="SSF52266">
    <property type="entry name" value="SGNH hydrolase"/>
    <property type="match status" value="1"/>
</dbReference>
<dbReference type="RefSeq" id="WP_121059906.1">
    <property type="nucleotide sequence ID" value="NZ_RCDB01000003.1"/>
</dbReference>
<dbReference type="CDD" id="cd00229">
    <property type="entry name" value="SGNH_hydrolase"/>
    <property type="match status" value="1"/>
</dbReference>
<organism evidence="3 4">
    <name type="scientific">Microbacterium telephonicum</name>
    <dbReference type="NCBI Taxonomy" id="1714841"/>
    <lineage>
        <taxon>Bacteria</taxon>
        <taxon>Bacillati</taxon>
        <taxon>Actinomycetota</taxon>
        <taxon>Actinomycetes</taxon>
        <taxon>Micrococcales</taxon>
        <taxon>Microbacteriaceae</taxon>
        <taxon>Microbacterium</taxon>
    </lineage>
</organism>
<evidence type="ECO:0000313" key="3">
    <source>
        <dbReference type="EMBL" id="RLK47597.1"/>
    </source>
</evidence>
<dbReference type="Proteomes" id="UP000273158">
    <property type="component" value="Unassembled WGS sequence"/>
</dbReference>
<accession>A0A498BXF0</accession>
<sequence>MIRADSRPRRRVAWAVGALVTALALTVTALVWRPWAVPATTVAAGDGEAVGTGIPAALDVPDDATVLVFGDSWTYGSAASDPTLGYAYVLGELTGWTTVVDGVRGSGYLKPGLDGPDFGTRIAALDPALDPDLVIIQGSINDRRLPADGYAAAVDAAWDRLAATYPDARIVVLGPAPQVLPVETATARIDRDLSGLAAERGWWYISPVREGWITEANYLDVIDTGVGRDHPSTAGHRYLAERLAAALARLSR</sequence>
<reference evidence="3 4" key="1">
    <citation type="journal article" date="2015" name="Stand. Genomic Sci.">
        <title>Genomic Encyclopedia of Bacterial and Archaeal Type Strains, Phase III: the genomes of soil and plant-associated and newly described type strains.</title>
        <authorList>
            <person name="Whitman W.B."/>
            <person name="Woyke T."/>
            <person name="Klenk H.P."/>
            <person name="Zhou Y."/>
            <person name="Lilburn T.G."/>
            <person name="Beck B.J."/>
            <person name="De Vos P."/>
            <person name="Vandamme P."/>
            <person name="Eisen J.A."/>
            <person name="Garrity G."/>
            <person name="Hugenholtz P."/>
            <person name="Kyrpides N.C."/>
        </authorList>
    </citation>
    <scope>NUCLEOTIDE SEQUENCE [LARGE SCALE GENOMIC DNA]</scope>
    <source>
        <strain evidence="3 4">S2T63</strain>
    </source>
</reference>